<organism evidence="11 12">
    <name type="scientific">Goodfellowiella coeruleoviolacea</name>
    <dbReference type="NCBI Taxonomy" id="334858"/>
    <lineage>
        <taxon>Bacteria</taxon>
        <taxon>Bacillati</taxon>
        <taxon>Actinomycetota</taxon>
        <taxon>Actinomycetes</taxon>
        <taxon>Pseudonocardiales</taxon>
        <taxon>Pseudonocardiaceae</taxon>
        <taxon>Goodfellowiella</taxon>
    </lineage>
</organism>
<keyword evidence="3" id="KW-0645">Protease</keyword>
<dbReference type="AlphaFoldDB" id="A0AAE3GA04"/>
<dbReference type="GO" id="GO:0006508">
    <property type="term" value="P:proteolysis"/>
    <property type="evidence" value="ECO:0007669"/>
    <property type="project" value="UniProtKB-KW"/>
</dbReference>
<feature type="chain" id="PRO_5042088390" evidence="8">
    <location>
        <begin position="31"/>
        <end position="515"/>
    </location>
</feature>
<dbReference type="Proteomes" id="UP001206128">
    <property type="component" value="Unassembled WGS sequence"/>
</dbReference>
<protein>
    <submittedName>
        <fullName evidence="11">Aminopeptidase Y Metallo peptidase, MEROPS family M28A</fullName>
    </submittedName>
</protein>
<evidence type="ECO:0000256" key="7">
    <source>
        <dbReference type="ARBA" id="ARBA00022833"/>
    </source>
</evidence>
<dbReference type="InterPro" id="IPR007484">
    <property type="entry name" value="Peptidase_M28"/>
</dbReference>
<feature type="domain" description="Peptidase M28" evidence="10">
    <location>
        <begin position="252"/>
        <end position="467"/>
    </location>
</feature>
<dbReference type="SUPFAM" id="SSF52025">
    <property type="entry name" value="PA domain"/>
    <property type="match status" value="1"/>
</dbReference>
<keyword evidence="12" id="KW-1185">Reference proteome</keyword>
<dbReference type="GO" id="GO:0008235">
    <property type="term" value="F:metalloexopeptidase activity"/>
    <property type="evidence" value="ECO:0007669"/>
    <property type="project" value="InterPro"/>
</dbReference>
<dbReference type="Pfam" id="PF04389">
    <property type="entry name" value="Peptidase_M28"/>
    <property type="match status" value="1"/>
</dbReference>
<keyword evidence="6" id="KW-0378">Hydrolase</keyword>
<dbReference type="RefSeq" id="WP_253768067.1">
    <property type="nucleotide sequence ID" value="NZ_JAMTCK010000003.1"/>
</dbReference>
<dbReference type="Gene3D" id="3.40.630.10">
    <property type="entry name" value="Zn peptidases"/>
    <property type="match status" value="1"/>
</dbReference>
<comment type="caution">
    <text evidence="11">The sequence shown here is derived from an EMBL/GenBank/DDBJ whole genome shotgun (WGS) entry which is preliminary data.</text>
</comment>
<evidence type="ECO:0000256" key="2">
    <source>
        <dbReference type="ARBA" id="ARBA00022438"/>
    </source>
</evidence>
<dbReference type="InterPro" id="IPR045175">
    <property type="entry name" value="M28_fam"/>
</dbReference>
<accession>A0AAE3GA04</accession>
<evidence type="ECO:0000256" key="5">
    <source>
        <dbReference type="ARBA" id="ARBA00022729"/>
    </source>
</evidence>
<evidence type="ECO:0000256" key="6">
    <source>
        <dbReference type="ARBA" id="ARBA00022801"/>
    </source>
</evidence>
<evidence type="ECO:0000256" key="4">
    <source>
        <dbReference type="ARBA" id="ARBA00022723"/>
    </source>
</evidence>
<dbReference type="GO" id="GO:0046872">
    <property type="term" value="F:metal ion binding"/>
    <property type="evidence" value="ECO:0007669"/>
    <property type="project" value="UniProtKB-KW"/>
</dbReference>
<dbReference type="PROSITE" id="PS51257">
    <property type="entry name" value="PROKAR_LIPOPROTEIN"/>
    <property type="match status" value="1"/>
</dbReference>
<keyword evidence="4" id="KW-0479">Metal-binding</keyword>
<evidence type="ECO:0000259" key="9">
    <source>
        <dbReference type="Pfam" id="PF02225"/>
    </source>
</evidence>
<dbReference type="InterPro" id="IPR046450">
    <property type="entry name" value="PA_dom_sf"/>
</dbReference>
<evidence type="ECO:0000259" key="10">
    <source>
        <dbReference type="Pfam" id="PF04389"/>
    </source>
</evidence>
<dbReference type="Gene3D" id="3.50.30.30">
    <property type="match status" value="1"/>
</dbReference>
<name>A0AAE3GA04_9PSEU</name>
<dbReference type="PANTHER" id="PTHR12147:SF26">
    <property type="entry name" value="PEPTIDASE M28 DOMAIN-CONTAINING PROTEIN"/>
    <property type="match status" value="1"/>
</dbReference>
<comment type="similarity">
    <text evidence="1">Belongs to the peptidase M28 family. M28A subfamily.</text>
</comment>
<gene>
    <name evidence="11" type="ORF">LX83_001257</name>
</gene>
<evidence type="ECO:0000256" key="3">
    <source>
        <dbReference type="ARBA" id="ARBA00022670"/>
    </source>
</evidence>
<sequence>MPVTRVTTRVGTAAVAVAATVGLACAPASASTDRVTGPLGPALARQLTSQVSADGVNRHLLALQRIADRNGGTRAVGTKGYDDSVDYVAGKLNAAGYQVSTPLFTYHVTVVDAGTANVAGQQVEAVPMEYSPQTQAGGVTGPLVAVPQDDSPGCQPEDFAGLPLRGAVALIRRGGCTFADKQRFAAEAGAAAVLIANNVDGRLAGVTLGSPDAGRVPTAGISRADGDVLFTRTGASTTVDVRYHRDARTARNVIAQTRTGRTDNVVMAGAHLDGVEAGPGINDNGSGSAGLLETALRLGGSPSVSNAVRFAWWGAEELGLVGSTEYVRSLSFEQQLDIALYLNFDMIGSPNSGYFAYDGDNSSGTNPVHSPYGSAQIERAFVDYLSAVGVAVEDTPFNGRSDYGEFIAVGIPAGGLFTGAEVVKTQAQADKWGGRAGAAFDPCYHQACDTLGNIDRAALGRNADALAWVVASYALSTEDVNGVPARAQRAAVRGEAAGLVAASQPAVRPSLLDQR</sequence>
<evidence type="ECO:0000313" key="11">
    <source>
        <dbReference type="EMBL" id="MCP2164417.1"/>
    </source>
</evidence>
<evidence type="ECO:0000313" key="12">
    <source>
        <dbReference type="Proteomes" id="UP001206128"/>
    </source>
</evidence>
<dbReference type="CDD" id="cd03876">
    <property type="entry name" value="M28_SGAP_like"/>
    <property type="match status" value="1"/>
</dbReference>
<feature type="domain" description="PA" evidence="9">
    <location>
        <begin position="139"/>
        <end position="228"/>
    </location>
</feature>
<dbReference type="Pfam" id="PF02225">
    <property type="entry name" value="PA"/>
    <property type="match status" value="1"/>
</dbReference>
<dbReference type="EMBL" id="JAMTCK010000003">
    <property type="protein sequence ID" value="MCP2164417.1"/>
    <property type="molecule type" value="Genomic_DNA"/>
</dbReference>
<reference evidence="11" key="1">
    <citation type="submission" date="2022-06" db="EMBL/GenBank/DDBJ databases">
        <title>Genomic Encyclopedia of Archaeal and Bacterial Type Strains, Phase II (KMG-II): from individual species to whole genera.</title>
        <authorList>
            <person name="Goeker M."/>
        </authorList>
    </citation>
    <scope>NUCLEOTIDE SEQUENCE</scope>
    <source>
        <strain evidence="11">DSM 43935</strain>
    </source>
</reference>
<feature type="signal peptide" evidence="8">
    <location>
        <begin position="1"/>
        <end position="30"/>
    </location>
</feature>
<dbReference type="SUPFAM" id="SSF53187">
    <property type="entry name" value="Zn-dependent exopeptidases"/>
    <property type="match status" value="1"/>
</dbReference>
<dbReference type="PANTHER" id="PTHR12147">
    <property type="entry name" value="METALLOPEPTIDASE M28 FAMILY MEMBER"/>
    <property type="match status" value="1"/>
</dbReference>
<dbReference type="GO" id="GO:0004177">
    <property type="term" value="F:aminopeptidase activity"/>
    <property type="evidence" value="ECO:0007669"/>
    <property type="project" value="UniProtKB-KW"/>
</dbReference>
<evidence type="ECO:0000256" key="8">
    <source>
        <dbReference type="SAM" id="SignalP"/>
    </source>
</evidence>
<keyword evidence="5 8" id="KW-0732">Signal</keyword>
<keyword evidence="2 11" id="KW-0031">Aminopeptidase</keyword>
<dbReference type="InterPro" id="IPR041756">
    <property type="entry name" value="M28_SGAP-like"/>
</dbReference>
<dbReference type="InterPro" id="IPR003137">
    <property type="entry name" value="PA_domain"/>
</dbReference>
<proteinExistence type="inferred from homology"/>
<evidence type="ECO:0000256" key="1">
    <source>
        <dbReference type="ARBA" id="ARBA00005957"/>
    </source>
</evidence>
<keyword evidence="7" id="KW-0862">Zinc</keyword>